<feature type="transmembrane region" description="Helical" evidence="9">
    <location>
        <begin position="57"/>
        <end position="74"/>
    </location>
</feature>
<dbReference type="InterPro" id="IPR018062">
    <property type="entry name" value="HTH_AraC-typ_CS"/>
</dbReference>
<dbReference type="EMBL" id="FNCG01000007">
    <property type="protein sequence ID" value="SDH20120.1"/>
    <property type="molecule type" value="Genomic_DNA"/>
</dbReference>
<gene>
    <name evidence="11" type="ORF">SAMN05192573_107192</name>
</gene>
<keyword evidence="12" id="KW-1185">Reference proteome</keyword>
<evidence type="ECO:0000256" key="4">
    <source>
        <dbReference type="ARBA" id="ARBA00022989"/>
    </source>
</evidence>
<dbReference type="InterPro" id="IPR018060">
    <property type="entry name" value="HTH_AraC"/>
</dbReference>
<reference evidence="12" key="1">
    <citation type="submission" date="2016-10" db="EMBL/GenBank/DDBJ databases">
        <authorList>
            <person name="Varghese N."/>
            <person name="Submissions S."/>
        </authorList>
    </citation>
    <scope>NUCLEOTIDE SEQUENCE [LARGE SCALE GENOMIC DNA]</scope>
    <source>
        <strain evidence="12">Gh-67</strain>
    </source>
</reference>
<feature type="transmembrane region" description="Helical" evidence="9">
    <location>
        <begin position="27"/>
        <end position="45"/>
    </location>
</feature>
<dbReference type="Pfam" id="PF02687">
    <property type="entry name" value="FtsX"/>
    <property type="match status" value="2"/>
</dbReference>
<feature type="transmembrane region" description="Helical" evidence="9">
    <location>
        <begin position="837"/>
        <end position="857"/>
    </location>
</feature>
<dbReference type="Pfam" id="PF12704">
    <property type="entry name" value="MacB_PCD"/>
    <property type="match status" value="1"/>
</dbReference>
<feature type="transmembrane region" description="Helical" evidence="9">
    <location>
        <begin position="137"/>
        <end position="159"/>
    </location>
</feature>
<comment type="subcellular location">
    <subcellularLocation>
        <location evidence="1">Cell membrane</location>
        <topology evidence="1">Multi-pass membrane protein</topology>
    </subcellularLocation>
</comment>
<keyword evidence="2" id="KW-1003">Cell membrane</keyword>
<keyword evidence="7 9" id="KW-0472">Membrane</keyword>
<dbReference type="GO" id="GO:0005886">
    <property type="term" value="C:plasma membrane"/>
    <property type="evidence" value="ECO:0007669"/>
    <property type="project" value="UniProtKB-SubCell"/>
</dbReference>
<accession>A0A1G8AIH6</accession>
<evidence type="ECO:0000256" key="3">
    <source>
        <dbReference type="ARBA" id="ARBA00022692"/>
    </source>
</evidence>
<dbReference type="InterPro" id="IPR003838">
    <property type="entry name" value="ABC3_permease_C"/>
</dbReference>
<evidence type="ECO:0000256" key="7">
    <source>
        <dbReference type="ARBA" id="ARBA00023136"/>
    </source>
</evidence>
<feature type="transmembrane region" description="Helical" evidence="9">
    <location>
        <begin position="212"/>
        <end position="230"/>
    </location>
</feature>
<dbReference type="PANTHER" id="PTHR30572">
    <property type="entry name" value="MEMBRANE COMPONENT OF TRANSPORTER-RELATED"/>
    <property type="match status" value="1"/>
</dbReference>
<evidence type="ECO:0000259" key="10">
    <source>
        <dbReference type="PROSITE" id="PS01124"/>
    </source>
</evidence>
<feature type="transmembrane region" description="Helical" evidence="9">
    <location>
        <begin position="417"/>
        <end position="440"/>
    </location>
</feature>
<dbReference type="SUPFAM" id="SSF46689">
    <property type="entry name" value="Homeodomain-like"/>
    <property type="match status" value="1"/>
</dbReference>
<dbReference type="RefSeq" id="WP_091168875.1">
    <property type="nucleotide sequence ID" value="NZ_FNCG01000007.1"/>
</dbReference>
<feature type="transmembrane region" description="Helical" evidence="9">
    <location>
        <begin position="696"/>
        <end position="721"/>
    </location>
</feature>
<name>A0A1G8AIH6_9SPHI</name>
<dbReference type="Gene3D" id="1.10.10.60">
    <property type="entry name" value="Homeodomain-like"/>
    <property type="match status" value="2"/>
</dbReference>
<sequence>MIFTHGMRIVANFLLENFTIKIGITEVAYLGAIYSSLGMAALLVVDKRSPRKNGWPLALALVLMQFSLVRIVAIKGRFPVDLPDSLLGLGPLIYFQVLKKCRPLEKLTSMHTWHFLPLLITLGIPLCYPAKATWLSAFSPVSVLLYLLAAHREIVAMYHSRTFIEGDRNRNEMEWLRRPLIVLGAVWLLLLILGTGHYVIIKNPVLSAIEHFLYLLSAMLLIWLAFRTFIRTQGNLDVPGTSAIKLNLNADLRRKGGQLKAALKLEHYYRDPELDLRSLAEKMDVHPNELSRIINAVFKKSFNELINEYRINDVMRKMQDRNYDHLTLLGIAYESGFNSKSTFNRAFREMTGQSPAEYKNELKNKRPTYNLGRTGHFAVRPSGHKTATIQAELELKRKLMLKNNLKIAWRNLKRNKIYTTINITGLSVGIAACLLIFLVIKYETSFDDYHQKRDRINRVVTISNGPGGVHAGVGTPLPITEALKLDFPQLEQVANIMQNSNSHYTVDDLQHTGVARKFREPLAYYADPEFFGVFDFKWLAGDRNTALSAPNTIVLSRQEANKFFGDWRTAMGKTVKFENARDLQVTGIFDDTPVNTDIPMKLAVSWATLTVAGGELYDSQQDWVSTFGAKNCYVVLPPGLTAERFNQDLLAFAKRHLPATPQKGESYQLQPLSDIHYNTDTTVYSGHPFSRQLINVIGLIGCFLLLIGCVNFINLATAQAVNRSKEVGVRKVMGSSRLQLVLQYMSETLIITTLAVSLAVVMAVLAVPMFNNLLDTELRRSFLNDPAIIMFLLGVIAAVTLVAGLYPAFVLSGFNPVAAMRNQVTAGRASGMSLRRVLVLAQFCIAQFLVIGTLVLLRQMDYFQNKPLGFNKDAVITVPVPADSLSRLKLNSLKNELLTQSGIKNVSLSLFGPSDKSGWATDIKYDNAAKPANFAVNLKWADREYFKLYEMQFVAGGPYPQGDVVKGYVVNEALVRQLGISDPKLVIGKYIMLWDRKDLYAPITGVVKDYHIKSLQNAIPPVLMGASLNQYAKLNVKIDLQHVDQTLSTIERLWNKTYPAGVYEYQFLDQTIANFYKKENALAVLYEIFASVAIFISCLGLYGLVSFMAVQRIKEVGIRKTLGASVINIVFLFYKEFTVLILIAFAVAAPIGYYCMEKWLQDYTYRIQIGPGVFVIAIASSVFIAWVTVGSKAIKAALTNPVKSLKSE</sequence>
<keyword evidence="8" id="KW-0804">Transcription</keyword>
<evidence type="ECO:0000256" key="2">
    <source>
        <dbReference type="ARBA" id="ARBA00022475"/>
    </source>
</evidence>
<protein>
    <submittedName>
        <fullName evidence="11">AraC-type DNA-binding protein</fullName>
    </submittedName>
</protein>
<evidence type="ECO:0000256" key="9">
    <source>
        <dbReference type="SAM" id="Phobius"/>
    </source>
</evidence>
<dbReference type="InterPro" id="IPR009057">
    <property type="entry name" value="Homeodomain-like_sf"/>
</dbReference>
<evidence type="ECO:0000256" key="1">
    <source>
        <dbReference type="ARBA" id="ARBA00004651"/>
    </source>
</evidence>
<dbReference type="InterPro" id="IPR050250">
    <property type="entry name" value="Macrolide_Exporter_MacB"/>
</dbReference>
<keyword evidence="4 9" id="KW-1133">Transmembrane helix</keyword>
<proteinExistence type="predicted"/>
<dbReference type="STRING" id="551996.SAMN05192573_107192"/>
<feature type="domain" description="HTH araC/xylS-type" evidence="10">
    <location>
        <begin position="259"/>
        <end position="361"/>
    </location>
</feature>
<dbReference type="GO" id="GO:0022857">
    <property type="term" value="F:transmembrane transporter activity"/>
    <property type="evidence" value="ECO:0007669"/>
    <property type="project" value="TreeGrafter"/>
</dbReference>
<keyword evidence="3 9" id="KW-0812">Transmembrane</keyword>
<dbReference type="GO" id="GO:0043565">
    <property type="term" value="F:sequence-specific DNA binding"/>
    <property type="evidence" value="ECO:0007669"/>
    <property type="project" value="InterPro"/>
</dbReference>
<evidence type="ECO:0000313" key="11">
    <source>
        <dbReference type="EMBL" id="SDH20120.1"/>
    </source>
</evidence>
<dbReference type="PANTHER" id="PTHR30572:SF18">
    <property type="entry name" value="ABC-TYPE MACROLIDE FAMILY EXPORT SYSTEM PERMEASE COMPONENT 2"/>
    <property type="match status" value="1"/>
</dbReference>
<dbReference type="PROSITE" id="PS00041">
    <property type="entry name" value="HTH_ARAC_FAMILY_1"/>
    <property type="match status" value="1"/>
</dbReference>
<evidence type="ECO:0000313" key="12">
    <source>
        <dbReference type="Proteomes" id="UP000199705"/>
    </source>
</evidence>
<dbReference type="PROSITE" id="PS01124">
    <property type="entry name" value="HTH_ARAC_FAMILY_2"/>
    <property type="match status" value="1"/>
</dbReference>
<feature type="transmembrane region" description="Helical" evidence="9">
    <location>
        <begin position="1088"/>
        <end position="1110"/>
    </location>
</feature>
<feature type="transmembrane region" description="Helical" evidence="9">
    <location>
        <begin position="741"/>
        <end position="767"/>
    </location>
</feature>
<keyword evidence="5" id="KW-0805">Transcription regulation</keyword>
<dbReference type="GO" id="GO:0003700">
    <property type="term" value="F:DNA-binding transcription factor activity"/>
    <property type="evidence" value="ECO:0007669"/>
    <property type="project" value="InterPro"/>
</dbReference>
<dbReference type="Pfam" id="PF12833">
    <property type="entry name" value="HTH_18"/>
    <property type="match status" value="1"/>
</dbReference>
<dbReference type="AlphaFoldDB" id="A0A1G8AIH6"/>
<feature type="transmembrane region" description="Helical" evidence="9">
    <location>
        <begin position="180"/>
        <end position="200"/>
    </location>
</feature>
<dbReference type="SMART" id="SM00342">
    <property type="entry name" value="HTH_ARAC"/>
    <property type="match status" value="1"/>
</dbReference>
<organism evidence="11 12">
    <name type="scientific">Mucilaginibacter gossypii</name>
    <dbReference type="NCBI Taxonomy" id="551996"/>
    <lineage>
        <taxon>Bacteria</taxon>
        <taxon>Pseudomonadati</taxon>
        <taxon>Bacteroidota</taxon>
        <taxon>Sphingobacteriia</taxon>
        <taxon>Sphingobacteriales</taxon>
        <taxon>Sphingobacteriaceae</taxon>
        <taxon>Mucilaginibacter</taxon>
    </lineage>
</organism>
<evidence type="ECO:0000256" key="8">
    <source>
        <dbReference type="ARBA" id="ARBA00023163"/>
    </source>
</evidence>
<keyword evidence="6 11" id="KW-0238">DNA-binding</keyword>
<dbReference type="Proteomes" id="UP000199705">
    <property type="component" value="Unassembled WGS sequence"/>
</dbReference>
<evidence type="ECO:0000256" key="6">
    <source>
        <dbReference type="ARBA" id="ARBA00023125"/>
    </source>
</evidence>
<feature type="transmembrane region" description="Helical" evidence="9">
    <location>
        <begin position="1169"/>
        <end position="1189"/>
    </location>
</feature>
<feature type="transmembrane region" description="Helical" evidence="9">
    <location>
        <begin position="787"/>
        <end position="811"/>
    </location>
</feature>
<feature type="transmembrane region" description="Helical" evidence="9">
    <location>
        <begin position="1122"/>
        <end position="1149"/>
    </location>
</feature>
<evidence type="ECO:0000256" key="5">
    <source>
        <dbReference type="ARBA" id="ARBA00023015"/>
    </source>
</evidence>
<dbReference type="InterPro" id="IPR025857">
    <property type="entry name" value="MacB_PCD"/>
</dbReference>